<dbReference type="PANTHER" id="PTHR23513:SF11">
    <property type="entry name" value="STAPHYLOFERRIN A TRANSPORTER"/>
    <property type="match status" value="1"/>
</dbReference>
<feature type="domain" description="Major facilitator superfamily (MFS) profile" evidence="8">
    <location>
        <begin position="6"/>
        <end position="404"/>
    </location>
</feature>
<feature type="transmembrane region" description="Helical" evidence="7">
    <location>
        <begin position="137"/>
        <end position="157"/>
    </location>
</feature>
<keyword evidence="6 7" id="KW-0472">Membrane</keyword>
<gene>
    <name evidence="9" type="ORF">P7D78_13000</name>
</gene>
<dbReference type="SUPFAM" id="SSF103473">
    <property type="entry name" value="MFS general substrate transporter"/>
    <property type="match status" value="1"/>
</dbReference>
<protein>
    <submittedName>
        <fullName evidence="9">MFS transporter</fullName>
    </submittedName>
</protein>
<feature type="transmembrane region" description="Helical" evidence="7">
    <location>
        <begin position="163"/>
        <end position="183"/>
    </location>
</feature>
<evidence type="ECO:0000256" key="6">
    <source>
        <dbReference type="ARBA" id="ARBA00023136"/>
    </source>
</evidence>
<dbReference type="Gene3D" id="1.20.1250.20">
    <property type="entry name" value="MFS general substrate transporter like domains"/>
    <property type="match status" value="2"/>
</dbReference>
<dbReference type="InterPro" id="IPR011701">
    <property type="entry name" value="MFS"/>
</dbReference>
<dbReference type="GO" id="GO:0005886">
    <property type="term" value="C:plasma membrane"/>
    <property type="evidence" value="ECO:0007669"/>
    <property type="project" value="UniProtKB-SubCell"/>
</dbReference>
<dbReference type="AlphaFoldDB" id="A0AAW8SYF5"/>
<dbReference type="PROSITE" id="PS50850">
    <property type="entry name" value="MFS"/>
    <property type="match status" value="1"/>
</dbReference>
<feature type="transmembrane region" description="Helical" evidence="7">
    <location>
        <begin position="381"/>
        <end position="403"/>
    </location>
</feature>
<feature type="transmembrane region" description="Helical" evidence="7">
    <location>
        <begin position="312"/>
        <end position="338"/>
    </location>
</feature>
<keyword evidence="3" id="KW-1003">Cell membrane</keyword>
<dbReference type="GO" id="GO:0022857">
    <property type="term" value="F:transmembrane transporter activity"/>
    <property type="evidence" value="ECO:0007669"/>
    <property type="project" value="InterPro"/>
</dbReference>
<evidence type="ECO:0000256" key="5">
    <source>
        <dbReference type="ARBA" id="ARBA00022989"/>
    </source>
</evidence>
<feature type="transmembrane region" description="Helical" evidence="7">
    <location>
        <begin position="255"/>
        <end position="276"/>
    </location>
</feature>
<dbReference type="Pfam" id="PF07690">
    <property type="entry name" value="MFS_1"/>
    <property type="match status" value="1"/>
</dbReference>
<feature type="transmembrane region" description="Helical" evidence="7">
    <location>
        <begin position="217"/>
        <end position="243"/>
    </location>
</feature>
<feature type="transmembrane region" description="Helical" evidence="7">
    <location>
        <begin position="39"/>
        <end position="60"/>
    </location>
</feature>
<comment type="caution">
    <text evidence="9">The sequence shown here is derived from an EMBL/GenBank/DDBJ whole genome shotgun (WGS) entry which is preliminary data.</text>
</comment>
<evidence type="ECO:0000256" key="7">
    <source>
        <dbReference type="SAM" id="Phobius"/>
    </source>
</evidence>
<feature type="transmembrane region" description="Helical" evidence="7">
    <location>
        <begin position="7"/>
        <end position="33"/>
    </location>
</feature>
<feature type="transmembrane region" description="Helical" evidence="7">
    <location>
        <begin position="100"/>
        <end position="125"/>
    </location>
</feature>
<feature type="transmembrane region" description="Helical" evidence="7">
    <location>
        <begin position="350"/>
        <end position="369"/>
    </location>
</feature>
<dbReference type="PANTHER" id="PTHR23513">
    <property type="entry name" value="INTEGRAL MEMBRANE EFFLUX PROTEIN-RELATED"/>
    <property type="match status" value="1"/>
</dbReference>
<keyword evidence="2" id="KW-0813">Transport</keyword>
<feature type="transmembrane region" description="Helical" evidence="7">
    <location>
        <begin position="72"/>
        <end position="94"/>
    </location>
</feature>
<dbReference type="RefSeq" id="WP_010743503.1">
    <property type="nucleotide sequence ID" value="NZ_BAAAXM010000027.1"/>
</dbReference>
<proteinExistence type="predicted"/>
<organism evidence="9 10">
    <name type="scientific">Enterococcus raffinosus</name>
    <dbReference type="NCBI Taxonomy" id="71452"/>
    <lineage>
        <taxon>Bacteria</taxon>
        <taxon>Bacillati</taxon>
        <taxon>Bacillota</taxon>
        <taxon>Bacilli</taxon>
        <taxon>Lactobacillales</taxon>
        <taxon>Enterococcaceae</taxon>
        <taxon>Enterococcus</taxon>
    </lineage>
</organism>
<evidence type="ECO:0000313" key="10">
    <source>
        <dbReference type="Proteomes" id="UP001249240"/>
    </source>
</evidence>
<evidence type="ECO:0000256" key="2">
    <source>
        <dbReference type="ARBA" id="ARBA00022448"/>
    </source>
</evidence>
<dbReference type="InterPro" id="IPR020846">
    <property type="entry name" value="MFS_dom"/>
</dbReference>
<feature type="transmembrane region" description="Helical" evidence="7">
    <location>
        <begin position="288"/>
        <end position="306"/>
    </location>
</feature>
<evidence type="ECO:0000256" key="1">
    <source>
        <dbReference type="ARBA" id="ARBA00004651"/>
    </source>
</evidence>
<dbReference type="EMBL" id="JARPXM010000013">
    <property type="protein sequence ID" value="MDT2539046.1"/>
    <property type="molecule type" value="Genomic_DNA"/>
</dbReference>
<keyword evidence="5 7" id="KW-1133">Transmembrane helix</keyword>
<evidence type="ECO:0000313" key="9">
    <source>
        <dbReference type="EMBL" id="MDT2539046.1"/>
    </source>
</evidence>
<evidence type="ECO:0000256" key="4">
    <source>
        <dbReference type="ARBA" id="ARBA00022692"/>
    </source>
</evidence>
<comment type="subcellular location">
    <subcellularLocation>
        <location evidence="1">Cell membrane</location>
        <topology evidence="1">Multi-pass membrane protein</topology>
    </subcellularLocation>
</comment>
<dbReference type="CDD" id="cd06173">
    <property type="entry name" value="MFS_MefA_like"/>
    <property type="match status" value="1"/>
</dbReference>
<keyword evidence="4 7" id="KW-0812">Transmembrane</keyword>
<reference evidence="9" key="1">
    <citation type="submission" date="2023-03" db="EMBL/GenBank/DDBJ databases">
        <authorList>
            <person name="Shen W."/>
            <person name="Cai J."/>
        </authorList>
    </citation>
    <scope>NUCLEOTIDE SEQUENCE</scope>
    <source>
        <strain evidence="9">B646-2</strain>
    </source>
</reference>
<sequence length="413" mass="44745">MRQNKNLHLLIGSQLFSVLGTTIVQFVISLYVLDITKSAFTFSVITSLSVVGRLVCLPFCGVLADRLPKRNLMLFMDFLYLVLSIGLFLVTRLANPVTAIGLLTVIIGMVSAFETPVVQSAIPVICSEGEVPRANGIISSIGTLGTVLGPILAGMIYRFEAVYQIFLITGVLFLVAIFCEVLLKIPVQAQTAIEGSLVKVVTGDLKEVTHYLKVQKVIVRVAVVAFMLNFFLASFIQVIVPYVSRIQLGVSDAQFGLMNTLFAIGSLLGTIIYGVLANRLNETSITKNLILVAILFGLLIIPFGLIQEPTMAFWVMTLLVASAMGVVTVISVQLIVYIQLVSDKALLGRIMSLVMIVTTLAVPLGQVMYGGFAAMASGEMLLLLIIATSLVTVVIAFFSIKIFRQMGIKKILE</sequence>
<dbReference type="InterPro" id="IPR036259">
    <property type="entry name" value="MFS_trans_sf"/>
</dbReference>
<accession>A0AAW8SYF5</accession>
<evidence type="ECO:0000256" key="3">
    <source>
        <dbReference type="ARBA" id="ARBA00022475"/>
    </source>
</evidence>
<name>A0AAW8SYF5_9ENTE</name>
<dbReference type="Proteomes" id="UP001249240">
    <property type="component" value="Unassembled WGS sequence"/>
</dbReference>
<evidence type="ECO:0000259" key="8">
    <source>
        <dbReference type="PROSITE" id="PS50850"/>
    </source>
</evidence>